<name>A0A223SDK6_9ACTN</name>
<dbReference type="OrthoDB" id="9766126at2"/>
<evidence type="ECO:0000313" key="4">
    <source>
        <dbReference type="Proteomes" id="UP000215005"/>
    </source>
</evidence>
<evidence type="ECO:0000259" key="2">
    <source>
        <dbReference type="SMART" id="SM00327"/>
    </source>
</evidence>
<dbReference type="InterPro" id="IPR036465">
    <property type="entry name" value="vWFA_dom_sf"/>
</dbReference>
<keyword evidence="4" id="KW-1185">Reference proteome</keyword>
<gene>
    <name evidence="3" type="ORF">CDO52_06630</name>
</gene>
<dbReference type="SMART" id="SM00327">
    <property type="entry name" value="VWA"/>
    <property type="match status" value="1"/>
</dbReference>
<feature type="domain" description="VWFA" evidence="2">
    <location>
        <begin position="413"/>
        <end position="592"/>
    </location>
</feature>
<dbReference type="SUPFAM" id="SSF53300">
    <property type="entry name" value="vWA-like"/>
    <property type="match status" value="1"/>
</dbReference>
<evidence type="ECO:0000256" key="1">
    <source>
        <dbReference type="SAM" id="MobiDB-lite"/>
    </source>
</evidence>
<dbReference type="KEGG" id="ngv:CDO52_06630"/>
<proteinExistence type="predicted"/>
<sequence length="605" mass="65776">MDRVRYRAYQDGPDPLAPPLDIRGALDEVGRGVMAGARPGDALREVLRTGPHDSGGQGSPAGLEELRRRVRERIERLLDIVLREVLDEPPPGMRQAAGGNDTHPTRADGDLPPPLNPHRLRAMLTALNDMLAAEERGEHSPAAFDRFMAQFADFFPERPPDLDHLIDTLARRAATAQRALDSLTPEQRAELTSLADHVIGSAGLGTGLNLLAGHLRTRRNPDLARSGATSMDGIEVLGRGEAASAWEELVDLTELDTALGQDYPGAALEDIDDDAVRRALGQSAVDSVARLRAIERGLREEGYLRGTRNRPQLTPKALRRLGETALRDILTADRPGDRRVGGHSAWNGHSAAPVGWSGEPTGTSCPTEPGDERAIDVVRTLGNAIARGRSTPDGGIRPRMEDIEVTETEHRTAAAVCLLVDLSYSMVRRGLWTSTKQTAMALHTLVTTRFPQDAVRIIGFNDHAREIPASDLAELTPDRVQGTNLQHALALAGRHLDRHPDFTPIVLIVTDGEPTAHLAGDGSPAFQWPPSAQTTAATLAEVDRMTRRDARLRIVLLADDPRLRTFADDVARRNGGDVVQPDSTMLGAQVVHDFLARRRGIRRGQ</sequence>
<dbReference type="AlphaFoldDB" id="A0A223SDK6"/>
<dbReference type="RefSeq" id="WP_094932808.1">
    <property type="nucleotide sequence ID" value="NZ_CP022753.1"/>
</dbReference>
<dbReference type="Proteomes" id="UP000215005">
    <property type="component" value="Chromosome"/>
</dbReference>
<dbReference type="CDD" id="cd00198">
    <property type="entry name" value="vWFA"/>
    <property type="match status" value="1"/>
</dbReference>
<organism evidence="3 4">
    <name type="scientific">Nocardiopsis gilva YIM 90087</name>
    <dbReference type="NCBI Taxonomy" id="1235441"/>
    <lineage>
        <taxon>Bacteria</taxon>
        <taxon>Bacillati</taxon>
        <taxon>Actinomycetota</taxon>
        <taxon>Actinomycetes</taxon>
        <taxon>Streptosporangiales</taxon>
        <taxon>Nocardiopsidaceae</taxon>
        <taxon>Nocardiopsis</taxon>
    </lineage>
</organism>
<dbReference type="Gene3D" id="3.40.50.410">
    <property type="entry name" value="von Willebrand factor, type A domain"/>
    <property type="match status" value="1"/>
</dbReference>
<accession>A0A223SDK6</accession>
<protein>
    <recommendedName>
        <fullName evidence="2">VWFA domain-containing protein</fullName>
    </recommendedName>
</protein>
<evidence type="ECO:0000313" key="3">
    <source>
        <dbReference type="EMBL" id="ASU86079.1"/>
    </source>
</evidence>
<dbReference type="InterPro" id="IPR002035">
    <property type="entry name" value="VWF_A"/>
</dbReference>
<feature type="region of interest" description="Disordered" evidence="1">
    <location>
        <begin position="337"/>
        <end position="370"/>
    </location>
</feature>
<dbReference type="EMBL" id="CP022753">
    <property type="protein sequence ID" value="ASU86079.1"/>
    <property type="molecule type" value="Genomic_DNA"/>
</dbReference>
<feature type="region of interest" description="Disordered" evidence="1">
    <location>
        <begin position="88"/>
        <end position="113"/>
    </location>
</feature>
<reference evidence="3 4" key="1">
    <citation type="submission" date="2017-08" db="EMBL/GenBank/DDBJ databases">
        <title>The complete genome sequence of Nocardiopsis gilva YIM 90087.</title>
        <authorList>
            <person name="Yin M."/>
            <person name="Tang S."/>
        </authorList>
    </citation>
    <scope>NUCLEOTIDE SEQUENCE [LARGE SCALE GENOMIC DNA]</scope>
    <source>
        <strain evidence="3 4">YIM 90087</strain>
    </source>
</reference>